<dbReference type="Gene3D" id="3.30.420.40">
    <property type="match status" value="3"/>
</dbReference>
<dbReference type="RefSeq" id="WP_205348498.1">
    <property type="nucleotide sequence ID" value="NZ_JAFEUP010000003.1"/>
</dbReference>
<dbReference type="PANTHER" id="PTHR19375">
    <property type="entry name" value="HEAT SHOCK PROTEIN 70KDA"/>
    <property type="match status" value="1"/>
</dbReference>
<protein>
    <submittedName>
        <fullName evidence="4">Hsp70 family protein</fullName>
    </submittedName>
</protein>
<evidence type="ECO:0000256" key="2">
    <source>
        <dbReference type="ARBA" id="ARBA00022741"/>
    </source>
</evidence>
<evidence type="ECO:0000313" key="4">
    <source>
        <dbReference type="EMBL" id="MBM7061310.1"/>
    </source>
</evidence>
<reference evidence="4 5" key="1">
    <citation type="submission" date="2021-02" db="EMBL/GenBank/DDBJ databases">
        <authorList>
            <person name="Lee D.-H."/>
        </authorList>
    </citation>
    <scope>NUCLEOTIDE SEQUENCE [LARGE SCALE GENOMIC DNA]</scope>
    <source>
        <strain evidence="4 5">UL073</strain>
    </source>
</reference>
<keyword evidence="2" id="KW-0547">Nucleotide-binding</keyword>
<keyword evidence="5" id="KW-1185">Reference proteome</keyword>
<gene>
    <name evidence="4" type="ORF">JQX08_11400</name>
</gene>
<dbReference type="PROSITE" id="PS00329">
    <property type="entry name" value="HSP70_2"/>
    <property type="match status" value="1"/>
</dbReference>
<dbReference type="InterPro" id="IPR042054">
    <property type="entry name" value="YegD-like"/>
</dbReference>
<organism evidence="4 5">
    <name type="scientific">Zestomonas insulae</name>
    <dbReference type="NCBI Taxonomy" id="2809017"/>
    <lineage>
        <taxon>Bacteria</taxon>
        <taxon>Pseudomonadati</taxon>
        <taxon>Pseudomonadota</taxon>
        <taxon>Gammaproteobacteria</taxon>
        <taxon>Pseudomonadales</taxon>
        <taxon>Pseudomonadaceae</taxon>
        <taxon>Zestomonas</taxon>
    </lineage>
</organism>
<comment type="caution">
    <text evidence="4">The sequence shown here is derived from an EMBL/GenBank/DDBJ whole genome shotgun (WGS) entry which is preliminary data.</text>
</comment>
<dbReference type="Gene3D" id="3.90.640.10">
    <property type="entry name" value="Actin, Chain A, domain 4"/>
    <property type="match status" value="1"/>
</dbReference>
<dbReference type="PRINTS" id="PR00301">
    <property type="entry name" value="HEATSHOCK70"/>
</dbReference>
<dbReference type="EMBL" id="JAFEUP010000003">
    <property type="protein sequence ID" value="MBM7061310.1"/>
    <property type="molecule type" value="Genomic_DNA"/>
</dbReference>
<keyword evidence="3" id="KW-0067">ATP-binding</keyword>
<name>A0ABS2IHA6_9GAMM</name>
<accession>A0ABS2IHA6</accession>
<dbReference type="InterPro" id="IPR013126">
    <property type="entry name" value="Hsp_70_fam"/>
</dbReference>
<dbReference type="InterPro" id="IPR018181">
    <property type="entry name" value="Heat_shock_70_CS"/>
</dbReference>
<dbReference type="CDD" id="cd10231">
    <property type="entry name" value="ASKHA_NBD_HSP70_YegD-like"/>
    <property type="match status" value="1"/>
</dbReference>
<dbReference type="Pfam" id="PF00012">
    <property type="entry name" value="HSP70"/>
    <property type="match status" value="2"/>
</dbReference>
<evidence type="ECO:0000256" key="3">
    <source>
        <dbReference type="ARBA" id="ARBA00022840"/>
    </source>
</evidence>
<sequence>MNFELPANALGIDFGTSNSTVGWWRPGVEPLIALEDDKLTLPSVVFFNSEERRPVYGRLALHEYLDGYEGRLMRSLKSLLGSSLLKSETTVLGSALPFKELLRLFIGQLKQRGEAAAGREFEQVVLGRPVFFVDDDPEADRVAQDTLVEVAKKLGFKDVSFQFEPIAAAFDYERGIQREELVLIVDIGGGTSDFSLVRLAPERREVAERQSDILATGGVHIGGTDFDKQLSLQGVMPLFGYGSRMKSDAFMPTSYHLNLATWHTINAVYAQKSQLALKNMRYDIVDGTGIDRLFSLIEQRAGHWLAMQVEDSKIALTESEQHAIDLARVEPGLVAELSRGLFEVAIDSQLTRIRAGVTQLLADAGIGAEQVDTLFFTGGSSGVPALRQSVAAMLPNARAVEGNLFGSIGSGLAIEAKKRYG</sequence>
<evidence type="ECO:0000313" key="5">
    <source>
        <dbReference type="Proteomes" id="UP000717995"/>
    </source>
</evidence>
<evidence type="ECO:0000256" key="1">
    <source>
        <dbReference type="ARBA" id="ARBA00007381"/>
    </source>
</evidence>
<dbReference type="InterPro" id="IPR043129">
    <property type="entry name" value="ATPase_NBD"/>
</dbReference>
<comment type="similarity">
    <text evidence="1">Belongs to the heat shock protein 70 family.</text>
</comment>
<dbReference type="Proteomes" id="UP000717995">
    <property type="component" value="Unassembled WGS sequence"/>
</dbReference>
<dbReference type="SUPFAM" id="SSF53067">
    <property type="entry name" value="Actin-like ATPase domain"/>
    <property type="match status" value="2"/>
</dbReference>
<dbReference type="PROSITE" id="PS01036">
    <property type="entry name" value="HSP70_3"/>
    <property type="match status" value="1"/>
</dbReference>
<proteinExistence type="inferred from homology"/>